<evidence type="ECO:0000313" key="1">
    <source>
        <dbReference type="EMBL" id="KXS30390.1"/>
    </source>
</evidence>
<gene>
    <name evidence="1" type="ORF">AWT59_3485</name>
</gene>
<dbReference type="Proteomes" id="UP000070578">
    <property type="component" value="Unassembled WGS sequence"/>
</dbReference>
<protein>
    <submittedName>
        <fullName evidence="1">Uncharacterized protein</fullName>
    </submittedName>
</protein>
<accession>A0A139BN35</accession>
<proteinExistence type="predicted"/>
<sequence length="261" mass="30004">MKELILNLRKDEVAKSLLTIKIESIANKFENKDTGLQEIATILDIIYPQIGLRLYKERTEKLLMEAVAEPKEKDRIRSLSRNYITTLINYGFSTRFLYPAVRMFFYMNKENITGPESIEGFFNIVKGGNQKYTAIFRVNSLFEEIKDSCKVFKVEIVTELNEKLTASANKKAFKLLDEEVYLIVNEITSKDVFSARDKAERLIDQISTLSSLFHHKEMANWQPNALLINLASGKERMVSASLNPMLMCADSRKENAAIKLR</sequence>
<name>A0A139BN35_9PROT</name>
<dbReference type="EMBL" id="LSLI01000286">
    <property type="protein sequence ID" value="KXS30390.1"/>
    <property type="molecule type" value="Genomic_DNA"/>
</dbReference>
<feature type="non-terminal residue" evidence="1">
    <location>
        <position position="261"/>
    </location>
</feature>
<comment type="caution">
    <text evidence="1">The sequence shown here is derived from an EMBL/GenBank/DDBJ whole genome shotgun (WGS) entry which is preliminary data.</text>
</comment>
<reference evidence="1 2" key="2">
    <citation type="submission" date="2016-03" db="EMBL/GenBank/DDBJ databases">
        <title>New uncultured bacterium of the family Gallionellaceae from acid mine drainage: description and reconstruction of genome based on metagenomic analysis of microbial community.</title>
        <authorList>
            <person name="Kadnikov V."/>
            <person name="Ivasenko D."/>
            <person name="Beletsky A."/>
            <person name="Mardanov A."/>
            <person name="Danilova E."/>
            <person name="Pimenov N."/>
            <person name="Karnachuk O."/>
            <person name="Ravin N."/>
        </authorList>
    </citation>
    <scope>NUCLEOTIDE SEQUENCE [LARGE SCALE GENOMIC DNA]</scope>
    <source>
        <strain evidence="1">ShG14-8</strain>
    </source>
</reference>
<reference evidence="1 2" key="1">
    <citation type="submission" date="2016-02" db="EMBL/GenBank/DDBJ databases">
        <authorList>
            <person name="Wen L."/>
            <person name="He K."/>
            <person name="Yang H."/>
        </authorList>
    </citation>
    <scope>NUCLEOTIDE SEQUENCE [LARGE SCALE GENOMIC DNA]</scope>
    <source>
        <strain evidence="1">ShG14-8</strain>
    </source>
</reference>
<evidence type="ECO:0000313" key="2">
    <source>
        <dbReference type="Proteomes" id="UP000070578"/>
    </source>
</evidence>
<organism evidence="1 2">
    <name type="scientific">Candidatus Gallionella acididurans</name>
    <dbReference type="NCBI Taxonomy" id="1796491"/>
    <lineage>
        <taxon>Bacteria</taxon>
        <taxon>Pseudomonadati</taxon>
        <taxon>Pseudomonadota</taxon>
        <taxon>Betaproteobacteria</taxon>
        <taxon>Nitrosomonadales</taxon>
        <taxon>Gallionellaceae</taxon>
        <taxon>Gallionella</taxon>
    </lineage>
</organism>
<dbReference type="AlphaFoldDB" id="A0A139BN35"/>